<name>A0A1H6NK61_9PSED</name>
<evidence type="ECO:0000313" key="2">
    <source>
        <dbReference type="Proteomes" id="UP000182272"/>
    </source>
</evidence>
<gene>
    <name evidence="1" type="ORF">SAMN05216581_3057</name>
</gene>
<accession>A0A1H6NK61</accession>
<sequence length="86" mass="9279">MDYIPLDSSKPTERAVLFVDPLAPLTDLLACASLRITAARDMLDSVSCMSSHHSDGIDLMRFSSVAALLLQDGCDVLRIVETRAVG</sequence>
<dbReference type="EMBL" id="LT629972">
    <property type="protein sequence ID" value="SEI15910.1"/>
    <property type="molecule type" value="Genomic_DNA"/>
</dbReference>
<protein>
    <submittedName>
        <fullName evidence="1">Uncharacterized protein</fullName>
    </submittedName>
</protein>
<dbReference type="Proteomes" id="UP000182272">
    <property type="component" value="Chromosome I"/>
</dbReference>
<organism evidence="1 2">
    <name type="scientific">Pseudomonas asplenii</name>
    <dbReference type="NCBI Taxonomy" id="53407"/>
    <lineage>
        <taxon>Bacteria</taxon>
        <taxon>Pseudomonadati</taxon>
        <taxon>Pseudomonadota</taxon>
        <taxon>Gammaproteobacteria</taxon>
        <taxon>Pseudomonadales</taxon>
        <taxon>Pseudomonadaceae</taxon>
        <taxon>Pseudomonas</taxon>
    </lineage>
</organism>
<proteinExistence type="predicted"/>
<evidence type="ECO:0000313" key="1">
    <source>
        <dbReference type="EMBL" id="SEI15910.1"/>
    </source>
</evidence>
<dbReference type="OrthoDB" id="6895931at2"/>
<dbReference type="AlphaFoldDB" id="A0A1H6NK61"/>
<dbReference type="RefSeq" id="WP_010445601.1">
    <property type="nucleotide sequence ID" value="NZ_CP087202.1"/>
</dbReference>
<reference evidence="1 2" key="1">
    <citation type="submission" date="2016-10" db="EMBL/GenBank/DDBJ databases">
        <authorList>
            <person name="de Groot N.N."/>
        </authorList>
    </citation>
    <scope>NUCLEOTIDE SEQUENCE [LARGE SCALE GENOMIC DNA]</scope>
    <source>
        <strain evidence="1 2">LMG 2158</strain>
    </source>
</reference>